<protein>
    <submittedName>
        <fullName evidence="2">Uncharacterized protein</fullName>
    </submittedName>
</protein>
<evidence type="ECO:0000313" key="2">
    <source>
        <dbReference type="EMBL" id="HFM98914.1"/>
    </source>
</evidence>
<keyword evidence="1" id="KW-1133">Transmembrane helix</keyword>
<accession>A0A7C3PFR6</accession>
<organism evidence="2">
    <name type="scientific">Oscillatoriales cyanobacterium SpSt-418</name>
    <dbReference type="NCBI Taxonomy" id="2282169"/>
    <lineage>
        <taxon>Bacteria</taxon>
        <taxon>Bacillati</taxon>
        <taxon>Cyanobacteriota</taxon>
        <taxon>Cyanophyceae</taxon>
        <taxon>Oscillatoriophycideae</taxon>
        <taxon>Oscillatoriales</taxon>
    </lineage>
</organism>
<sequence length="103" mass="11153">MENTSSFQKIVSVEDAETARRIKEEDARLERWKAFIKEVAILGSAGAVAVTIGITSALTIIDSNTTQEDKSWARTTLTSVLTGAGGFLFGKHEASKKLPPNDK</sequence>
<evidence type="ECO:0000256" key="1">
    <source>
        <dbReference type="SAM" id="Phobius"/>
    </source>
</evidence>
<feature type="transmembrane region" description="Helical" evidence="1">
    <location>
        <begin position="39"/>
        <end position="60"/>
    </location>
</feature>
<reference evidence="2" key="1">
    <citation type="journal article" date="2020" name="mSystems">
        <title>Genome- and Community-Level Interaction Insights into Carbon Utilization and Element Cycling Functions of Hydrothermarchaeota in Hydrothermal Sediment.</title>
        <authorList>
            <person name="Zhou Z."/>
            <person name="Liu Y."/>
            <person name="Xu W."/>
            <person name="Pan J."/>
            <person name="Luo Z.H."/>
            <person name="Li M."/>
        </authorList>
    </citation>
    <scope>NUCLEOTIDE SEQUENCE [LARGE SCALE GENOMIC DNA]</scope>
    <source>
        <strain evidence="2">SpSt-418</strain>
    </source>
</reference>
<dbReference type="AlphaFoldDB" id="A0A7C3PFR6"/>
<gene>
    <name evidence="2" type="ORF">ENR64_14380</name>
</gene>
<keyword evidence="1" id="KW-0812">Transmembrane</keyword>
<comment type="caution">
    <text evidence="2">The sequence shown here is derived from an EMBL/GenBank/DDBJ whole genome shotgun (WGS) entry which is preliminary data.</text>
</comment>
<keyword evidence="1" id="KW-0472">Membrane</keyword>
<name>A0A7C3PFR6_9CYAN</name>
<dbReference type="EMBL" id="DSRU01000215">
    <property type="protein sequence ID" value="HFM98914.1"/>
    <property type="molecule type" value="Genomic_DNA"/>
</dbReference>
<feature type="transmembrane region" description="Helical" evidence="1">
    <location>
        <begin position="72"/>
        <end position="90"/>
    </location>
</feature>
<proteinExistence type="predicted"/>